<protein>
    <submittedName>
        <fullName evidence="1">Uncharacterized protein</fullName>
    </submittedName>
</protein>
<reference evidence="1 2" key="1">
    <citation type="submission" date="2024-04" db="EMBL/GenBank/DDBJ databases">
        <authorList>
            <person name="Waldvogel A.-M."/>
            <person name="Schoenle A."/>
        </authorList>
    </citation>
    <scope>NUCLEOTIDE SEQUENCE [LARGE SCALE GENOMIC DNA]</scope>
</reference>
<dbReference type="EMBL" id="OZ035826">
    <property type="protein sequence ID" value="CAL1604401.1"/>
    <property type="molecule type" value="Genomic_DNA"/>
</dbReference>
<dbReference type="Proteomes" id="UP001497482">
    <property type="component" value="Chromosome 4"/>
</dbReference>
<keyword evidence="2" id="KW-1185">Reference proteome</keyword>
<proteinExistence type="predicted"/>
<evidence type="ECO:0000313" key="2">
    <source>
        <dbReference type="Proteomes" id="UP001497482"/>
    </source>
</evidence>
<gene>
    <name evidence="1" type="ORF">KC01_LOCUS31917</name>
</gene>
<sequence>MFSRSTCWFLDHGRSEQRVKCYLTHHSVCMGLPFIPETVTCTKQNPCHHTTSSEPGALSSPAWIPN</sequence>
<evidence type="ECO:0000313" key="1">
    <source>
        <dbReference type="EMBL" id="CAL1604401.1"/>
    </source>
</evidence>
<name>A0AAV2LS04_KNICA</name>
<accession>A0AAV2LS04</accession>
<dbReference type="AlphaFoldDB" id="A0AAV2LS04"/>
<organism evidence="1 2">
    <name type="scientific">Knipowitschia caucasica</name>
    <name type="common">Caucasian dwarf goby</name>
    <name type="synonym">Pomatoschistus caucasicus</name>
    <dbReference type="NCBI Taxonomy" id="637954"/>
    <lineage>
        <taxon>Eukaryota</taxon>
        <taxon>Metazoa</taxon>
        <taxon>Chordata</taxon>
        <taxon>Craniata</taxon>
        <taxon>Vertebrata</taxon>
        <taxon>Euteleostomi</taxon>
        <taxon>Actinopterygii</taxon>
        <taxon>Neopterygii</taxon>
        <taxon>Teleostei</taxon>
        <taxon>Neoteleostei</taxon>
        <taxon>Acanthomorphata</taxon>
        <taxon>Gobiaria</taxon>
        <taxon>Gobiiformes</taxon>
        <taxon>Gobioidei</taxon>
        <taxon>Gobiidae</taxon>
        <taxon>Gobiinae</taxon>
        <taxon>Knipowitschia</taxon>
    </lineage>
</organism>